<dbReference type="EMBL" id="GGFK01014112">
    <property type="protein sequence ID" value="MBW47433.1"/>
    <property type="molecule type" value="Transcribed_RNA"/>
</dbReference>
<feature type="signal peptide" evidence="1">
    <location>
        <begin position="1"/>
        <end position="23"/>
    </location>
</feature>
<reference evidence="2" key="1">
    <citation type="submission" date="2018-01" db="EMBL/GenBank/DDBJ databases">
        <title>An insight into the sialome of Amazonian anophelines.</title>
        <authorList>
            <person name="Ribeiro J.M."/>
            <person name="Scarpassa V."/>
            <person name="Calvo E."/>
        </authorList>
    </citation>
    <scope>NUCLEOTIDE SEQUENCE</scope>
    <source>
        <tissue evidence="2">Salivary glands</tissue>
    </source>
</reference>
<name>A0A2M4B319_9DIPT</name>
<dbReference type="AlphaFoldDB" id="A0A2M4B319"/>
<protein>
    <submittedName>
        <fullName evidence="2">Putative secreted protein</fullName>
    </submittedName>
</protein>
<evidence type="ECO:0000313" key="2">
    <source>
        <dbReference type="EMBL" id="MBW47433.1"/>
    </source>
</evidence>
<feature type="chain" id="PRO_5014701612" evidence="1">
    <location>
        <begin position="24"/>
        <end position="73"/>
    </location>
</feature>
<sequence>MLPWNASFVCIAQCLFVCECARACVCSGVPIVGTGIARITADAEQGTRIIHQQYHKSVFLCVPVCVIFVLFCV</sequence>
<evidence type="ECO:0000256" key="1">
    <source>
        <dbReference type="SAM" id="SignalP"/>
    </source>
</evidence>
<accession>A0A2M4B319</accession>
<organism evidence="2">
    <name type="scientific">Anopheles triannulatus</name>
    <dbReference type="NCBI Taxonomy" id="58253"/>
    <lineage>
        <taxon>Eukaryota</taxon>
        <taxon>Metazoa</taxon>
        <taxon>Ecdysozoa</taxon>
        <taxon>Arthropoda</taxon>
        <taxon>Hexapoda</taxon>
        <taxon>Insecta</taxon>
        <taxon>Pterygota</taxon>
        <taxon>Neoptera</taxon>
        <taxon>Endopterygota</taxon>
        <taxon>Diptera</taxon>
        <taxon>Nematocera</taxon>
        <taxon>Culicoidea</taxon>
        <taxon>Culicidae</taxon>
        <taxon>Anophelinae</taxon>
        <taxon>Anopheles</taxon>
    </lineage>
</organism>
<keyword evidence="1" id="KW-0732">Signal</keyword>
<proteinExistence type="predicted"/>